<evidence type="ECO:0000313" key="3">
    <source>
        <dbReference type="EMBL" id="AMY07951.1"/>
    </source>
</evidence>
<feature type="chain" id="PRO_5007511324" evidence="2">
    <location>
        <begin position="22"/>
        <end position="187"/>
    </location>
</feature>
<gene>
    <name evidence="3" type="ORF">LuPra_01136</name>
</gene>
<dbReference type="EMBL" id="CP015136">
    <property type="protein sequence ID" value="AMY07951.1"/>
    <property type="molecule type" value="Genomic_DNA"/>
</dbReference>
<feature type="compositionally biased region" description="Low complexity" evidence="1">
    <location>
        <begin position="22"/>
        <end position="43"/>
    </location>
</feature>
<protein>
    <submittedName>
        <fullName evidence="3">Uncharacterized protein</fullName>
    </submittedName>
</protein>
<dbReference type="Proteomes" id="UP000076079">
    <property type="component" value="Chromosome"/>
</dbReference>
<keyword evidence="2" id="KW-0732">Signal</keyword>
<reference evidence="3 4" key="1">
    <citation type="journal article" date="2016" name="Genome Announc.">
        <title>First Complete Genome Sequence of a Subdivision 6 Acidobacterium Strain.</title>
        <authorList>
            <person name="Huang S."/>
            <person name="Vieira S."/>
            <person name="Bunk B."/>
            <person name="Riedel T."/>
            <person name="Sproer C."/>
            <person name="Overmann J."/>
        </authorList>
    </citation>
    <scope>NUCLEOTIDE SEQUENCE [LARGE SCALE GENOMIC DNA]</scope>
    <source>
        <strain evidence="4">DSM 100886 HEG_-6_39</strain>
    </source>
</reference>
<feature type="signal peptide" evidence="2">
    <location>
        <begin position="1"/>
        <end position="21"/>
    </location>
</feature>
<accession>A0A143PHF4</accession>
<name>A0A143PHF4_LUTPR</name>
<dbReference type="RefSeq" id="WP_157898782.1">
    <property type="nucleotide sequence ID" value="NZ_CP015136.1"/>
</dbReference>
<dbReference type="PROSITE" id="PS51257">
    <property type="entry name" value="PROKAR_LIPOPROTEIN"/>
    <property type="match status" value="1"/>
</dbReference>
<feature type="region of interest" description="Disordered" evidence="1">
    <location>
        <begin position="20"/>
        <end position="50"/>
    </location>
</feature>
<proteinExistence type="predicted"/>
<dbReference type="KEGG" id="abac:LuPra_01136"/>
<keyword evidence="4" id="KW-1185">Reference proteome</keyword>
<sequence precursor="true">MRQVVLSFCVLAAACSGQHLDSPTAPTSATAAPSGSSSQTQAQHGTGLPFRGVFTGRGGGVFNCPPTCPPTSFTSRGTYQGTATHLGAFTAAFVDVVDIATATSTGTSDFTAANGDRLSTTTAGGQDGFTPPNISSVRVLATITGGTGRFSGATGTLTVRFIQEIDYANGTGEVVSGSLDGVINLNE</sequence>
<organism evidence="3 4">
    <name type="scientific">Luteitalea pratensis</name>
    <dbReference type="NCBI Taxonomy" id="1855912"/>
    <lineage>
        <taxon>Bacteria</taxon>
        <taxon>Pseudomonadati</taxon>
        <taxon>Acidobacteriota</taxon>
        <taxon>Vicinamibacteria</taxon>
        <taxon>Vicinamibacterales</taxon>
        <taxon>Vicinamibacteraceae</taxon>
        <taxon>Luteitalea</taxon>
    </lineage>
</organism>
<evidence type="ECO:0000256" key="2">
    <source>
        <dbReference type="SAM" id="SignalP"/>
    </source>
</evidence>
<evidence type="ECO:0000256" key="1">
    <source>
        <dbReference type="SAM" id="MobiDB-lite"/>
    </source>
</evidence>
<evidence type="ECO:0000313" key="4">
    <source>
        <dbReference type="Proteomes" id="UP000076079"/>
    </source>
</evidence>
<dbReference type="AlphaFoldDB" id="A0A143PHF4"/>
<reference evidence="4" key="2">
    <citation type="submission" date="2016-04" db="EMBL/GenBank/DDBJ databases">
        <title>First Complete Genome Sequence of a Subdivision 6 Acidobacterium.</title>
        <authorList>
            <person name="Huang S."/>
            <person name="Vieira S."/>
            <person name="Bunk B."/>
            <person name="Riedel T."/>
            <person name="Sproeer C."/>
            <person name="Overmann J."/>
        </authorList>
    </citation>
    <scope>NUCLEOTIDE SEQUENCE [LARGE SCALE GENOMIC DNA]</scope>
    <source>
        <strain evidence="4">DSM 100886 HEG_-6_39</strain>
    </source>
</reference>